<protein>
    <submittedName>
        <fullName evidence="2">Phage tail protein</fullName>
    </submittedName>
</protein>
<proteinExistence type="predicted"/>
<dbReference type="RefSeq" id="WP_064302656.1">
    <property type="nucleotide sequence ID" value="NZ_LUCV01000014.1"/>
</dbReference>
<organism evidence="2 3">
    <name type="scientific">Pseudomonas putida</name>
    <name type="common">Arthrobacter siderocapsulatus</name>
    <dbReference type="NCBI Taxonomy" id="303"/>
    <lineage>
        <taxon>Bacteria</taxon>
        <taxon>Pseudomonadati</taxon>
        <taxon>Pseudomonadota</taxon>
        <taxon>Gammaproteobacteria</taxon>
        <taxon>Pseudomonadales</taxon>
        <taxon>Pseudomonadaceae</taxon>
        <taxon>Pseudomonas</taxon>
    </lineage>
</organism>
<dbReference type="InterPro" id="IPR006522">
    <property type="entry name" value="Phage_virion_morphogenesis"/>
</dbReference>
<evidence type="ECO:0000313" key="2">
    <source>
        <dbReference type="EMBL" id="OAI93054.1"/>
    </source>
</evidence>
<reference evidence="2 3" key="1">
    <citation type="submission" date="2016-03" db="EMBL/GenBank/DDBJ databases">
        <title>Draft Genome Assembly of Pseudomonas putida strain CBF10-2.</title>
        <authorList>
            <person name="Iyer R.S."/>
            <person name="Damania A."/>
        </authorList>
    </citation>
    <scope>NUCLEOTIDE SEQUENCE [LARGE SCALE GENOMIC DNA]</scope>
    <source>
        <strain evidence="2 3">CBF10-2</strain>
    </source>
</reference>
<feature type="region of interest" description="Disordered" evidence="1">
    <location>
        <begin position="30"/>
        <end position="68"/>
    </location>
</feature>
<dbReference type="AlphaFoldDB" id="A0A177SPW7"/>
<feature type="compositionally biased region" description="Basic residues" evidence="1">
    <location>
        <begin position="56"/>
        <end position="68"/>
    </location>
</feature>
<dbReference type="NCBIfam" id="TIGR01635">
    <property type="entry name" value="tail_comp_S"/>
    <property type="match status" value="1"/>
</dbReference>
<evidence type="ECO:0000313" key="3">
    <source>
        <dbReference type="Proteomes" id="UP000077752"/>
    </source>
</evidence>
<name>A0A177SPW7_PSEPU</name>
<dbReference type="Pfam" id="PF05069">
    <property type="entry name" value="Phage_tail_S"/>
    <property type="match status" value="1"/>
</dbReference>
<accession>A0A177SPW7</accession>
<comment type="caution">
    <text evidence="2">The sequence shown here is derived from an EMBL/GenBank/DDBJ whole genome shotgun (WGS) entry which is preliminary data.</text>
</comment>
<gene>
    <name evidence="2" type="ORF">AYO28_16260</name>
</gene>
<evidence type="ECO:0000256" key="1">
    <source>
        <dbReference type="SAM" id="MobiDB-lite"/>
    </source>
</evidence>
<dbReference type="Proteomes" id="UP000077752">
    <property type="component" value="Unassembled WGS sequence"/>
</dbReference>
<sequence>MADLDALEQWVSPLLQRIEPAARTKLARTVAKDLRRSQQQRVIAQRNPDGSPYAPRKPRQLRGKKGRVRRKVKMFQKMRTATYLKAQGDAAGASVGFAGRIARIANVHQKGLKDRAARGAPAVQYEQRELLGFTDAEVEQLRDTLLAHLTL</sequence>
<dbReference type="EMBL" id="LUCV01000014">
    <property type="protein sequence ID" value="OAI93054.1"/>
    <property type="molecule type" value="Genomic_DNA"/>
</dbReference>